<gene>
    <name evidence="6" type="ORF">cgd3_3750</name>
</gene>
<keyword evidence="1" id="KW-0805">Transcription regulation</keyword>
<feature type="non-terminal residue" evidence="6">
    <location>
        <position position="1"/>
    </location>
</feature>
<sequence>QKITLLNHISKMSQDWNQVVWKKGGSRPKGISKEQDLNQARRKGEEIITEKKFLGGRNASTKQNIPQNAAKLDEDTGDYRIFRVSGEFSRALQQARVAKKLTQAQLAQMINEKASVVNDYESGKAIPNPILVQKMSRCLGVNLPKPAPKKKPDNNNND</sequence>
<dbReference type="AlphaFoldDB" id="Q5CU92"/>
<dbReference type="EMBL" id="AAEE01000004">
    <property type="protein sequence ID" value="EAK89248.1"/>
    <property type="molecule type" value="Genomic_DNA"/>
</dbReference>
<dbReference type="GeneID" id="3373933"/>
<evidence type="ECO:0000259" key="5">
    <source>
        <dbReference type="PROSITE" id="PS50943"/>
    </source>
</evidence>
<name>Q5CU92_CRYPI</name>
<evidence type="ECO:0000256" key="1">
    <source>
        <dbReference type="ARBA" id="ARBA00023015"/>
    </source>
</evidence>
<dbReference type="InterPro" id="IPR010982">
    <property type="entry name" value="Lambda_DNA-bd_dom_sf"/>
</dbReference>
<dbReference type="STRING" id="353152.Q5CU92"/>
<dbReference type="KEGG" id="cpv:cgd3_3750"/>
<keyword evidence="3" id="KW-0804">Transcription</keyword>
<reference evidence="6 7" key="1">
    <citation type="journal article" date="2004" name="Science">
        <title>Complete genome sequence of the apicomplexan, Cryptosporidium parvum.</title>
        <authorList>
            <person name="Abrahamsen M.S."/>
            <person name="Templeton T.J."/>
            <person name="Enomoto S."/>
            <person name="Abrahante J.E."/>
            <person name="Zhu G."/>
            <person name="Lancto C.A."/>
            <person name="Deng M."/>
            <person name="Liu C."/>
            <person name="Widmer G."/>
            <person name="Tzipori S."/>
            <person name="Buck G.A."/>
            <person name="Xu P."/>
            <person name="Bankier A.T."/>
            <person name="Dear P.H."/>
            <person name="Konfortov B.A."/>
            <person name="Spriggs H.F."/>
            <person name="Iyer L."/>
            <person name="Anantharaman V."/>
            <person name="Aravind L."/>
            <person name="Kapur V."/>
        </authorList>
    </citation>
    <scope>NUCLEOTIDE SEQUENCE [LARGE SCALE GENOMIC DNA]</scope>
    <source>
        <strain evidence="7">Iowa II</strain>
    </source>
</reference>
<dbReference type="Pfam" id="PF01381">
    <property type="entry name" value="HTH_3"/>
    <property type="match status" value="1"/>
</dbReference>
<evidence type="ECO:0000256" key="2">
    <source>
        <dbReference type="ARBA" id="ARBA00023125"/>
    </source>
</evidence>
<dbReference type="SUPFAM" id="SSF47413">
    <property type="entry name" value="lambda repressor-like DNA-binding domains"/>
    <property type="match status" value="1"/>
</dbReference>
<dbReference type="GO" id="GO:0003677">
    <property type="term" value="F:DNA binding"/>
    <property type="evidence" value="ECO:0007669"/>
    <property type="project" value="UniProtKB-KW"/>
</dbReference>
<dbReference type="PROSITE" id="PS50943">
    <property type="entry name" value="HTH_CROC1"/>
    <property type="match status" value="1"/>
</dbReference>
<dbReference type="Pfam" id="PF08523">
    <property type="entry name" value="MBF1"/>
    <property type="match status" value="1"/>
</dbReference>
<dbReference type="PANTHER" id="PTHR10245">
    <property type="entry name" value="ENDOTHELIAL DIFFERENTIATION-RELATED FACTOR 1 MULTIPROTEIN BRIDGING FACTOR 1"/>
    <property type="match status" value="1"/>
</dbReference>
<dbReference type="OMA" id="GKNKSCK"/>
<dbReference type="SMART" id="SM00530">
    <property type="entry name" value="HTH_XRE"/>
    <property type="match status" value="1"/>
</dbReference>
<evidence type="ECO:0000313" key="7">
    <source>
        <dbReference type="Proteomes" id="UP000006726"/>
    </source>
</evidence>
<dbReference type="InterPro" id="IPR001387">
    <property type="entry name" value="Cro/C1-type_HTH"/>
</dbReference>
<dbReference type="OrthoDB" id="10253401at2759"/>
<accession>Q5CU92</accession>
<dbReference type="FunCoup" id="Q5CU92">
    <property type="interactions" value="346"/>
</dbReference>
<dbReference type="InParanoid" id="Q5CU92"/>
<evidence type="ECO:0000313" key="6">
    <source>
        <dbReference type="EMBL" id="EAK89248.1"/>
    </source>
</evidence>
<dbReference type="Gene3D" id="1.10.260.40">
    <property type="entry name" value="lambda repressor-like DNA-binding domains"/>
    <property type="match status" value="1"/>
</dbReference>
<dbReference type="Proteomes" id="UP000006726">
    <property type="component" value="Chromosome 3"/>
</dbReference>
<feature type="region of interest" description="Disordered" evidence="4">
    <location>
        <begin position="22"/>
        <end position="42"/>
    </location>
</feature>
<organism evidence="6 7">
    <name type="scientific">Cryptosporidium parvum (strain Iowa II)</name>
    <dbReference type="NCBI Taxonomy" id="353152"/>
    <lineage>
        <taxon>Eukaryota</taxon>
        <taxon>Sar</taxon>
        <taxon>Alveolata</taxon>
        <taxon>Apicomplexa</taxon>
        <taxon>Conoidasida</taxon>
        <taxon>Coccidia</taxon>
        <taxon>Eucoccidiorida</taxon>
        <taxon>Eimeriorina</taxon>
        <taxon>Cryptosporidiidae</taxon>
        <taxon>Cryptosporidium</taxon>
    </lineage>
</organism>
<evidence type="ECO:0000256" key="4">
    <source>
        <dbReference type="SAM" id="MobiDB-lite"/>
    </source>
</evidence>
<protein>
    <submittedName>
        <fullName evidence="6">Multiprotein bridging factor type 1 like transcriptional co-activator</fullName>
    </submittedName>
</protein>
<dbReference type="RefSeq" id="XP_626922.1">
    <property type="nucleotide sequence ID" value="XM_626922.1"/>
</dbReference>
<evidence type="ECO:0000256" key="3">
    <source>
        <dbReference type="ARBA" id="ARBA00023163"/>
    </source>
</evidence>
<feature type="domain" description="HTH cro/C1-type" evidence="5">
    <location>
        <begin position="92"/>
        <end position="146"/>
    </location>
</feature>
<keyword evidence="2" id="KW-0238">DNA-binding</keyword>
<dbReference type="InterPro" id="IPR013729">
    <property type="entry name" value="MBF1_N"/>
</dbReference>
<keyword evidence="7" id="KW-1185">Reference proteome</keyword>
<dbReference type="CDD" id="cd00093">
    <property type="entry name" value="HTH_XRE"/>
    <property type="match status" value="1"/>
</dbReference>
<dbReference type="PANTHER" id="PTHR10245:SF15">
    <property type="entry name" value="ENDOTHELIAL DIFFERENTIATION-RELATED FACTOR 1"/>
    <property type="match status" value="1"/>
</dbReference>
<dbReference type="GO" id="GO:0005634">
    <property type="term" value="C:nucleus"/>
    <property type="evidence" value="ECO:0007669"/>
    <property type="project" value="TreeGrafter"/>
</dbReference>
<proteinExistence type="predicted"/>
<comment type="caution">
    <text evidence="6">The sequence shown here is derived from an EMBL/GenBank/DDBJ whole genome shotgun (WGS) entry which is preliminary data.</text>
</comment>